<feature type="compositionally biased region" description="Low complexity" evidence="1">
    <location>
        <begin position="1"/>
        <end position="35"/>
    </location>
</feature>
<name>A0A8D8ERN1_CULPI</name>
<reference evidence="2" key="1">
    <citation type="submission" date="2021-05" db="EMBL/GenBank/DDBJ databases">
        <authorList>
            <person name="Alioto T."/>
            <person name="Alioto T."/>
            <person name="Gomez Garrido J."/>
        </authorList>
    </citation>
    <scope>NUCLEOTIDE SEQUENCE</scope>
</reference>
<organism evidence="2">
    <name type="scientific">Culex pipiens</name>
    <name type="common">House mosquito</name>
    <dbReference type="NCBI Taxonomy" id="7175"/>
    <lineage>
        <taxon>Eukaryota</taxon>
        <taxon>Metazoa</taxon>
        <taxon>Ecdysozoa</taxon>
        <taxon>Arthropoda</taxon>
        <taxon>Hexapoda</taxon>
        <taxon>Insecta</taxon>
        <taxon>Pterygota</taxon>
        <taxon>Neoptera</taxon>
        <taxon>Endopterygota</taxon>
        <taxon>Diptera</taxon>
        <taxon>Nematocera</taxon>
        <taxon>Culicoidea</taxon>
        <taxon>Culicidae</taxon>
        <taxon>Culicinae</taxon>
        <taxon>Culicini</taxon>
        <taxon>Culex</taxon>
        <taxon>Culex</taxon>
    </lineage>
</organism>
<sequence>MQSGKSTSMSSPSIKSGSDAHSSGQPSISSPMSIPALTAGLVDDNDGGRMHGVAVRGRGFGVKFESWSTDVLSLSNEWFLQFQVADLAHVLREMVDLGGPTTVTAGAGDPQN</sequence>
<evidence type="ECO:0000313" key="2">
    <source>
        <dbReference type="EMBL" id="CAG6443713.1"/>
    </source>
</evidence>
<accession>A0A8D8ERN1</accession>
<dbReference type="EMBL" id="HBUE01000824">
    <property type="protein sequence ID" value="CAG6443713.1"/>
    <property type="molecule type" value="Transcribed_RNA"/>
</dbReference>
<protein>
    <submittedName>
        <fullName evidence="2">(northern house mosquito) hypothetical protein</fullName>
    </submittedName>
</protein>
<proteinExistence type="predicted"/>
<evidence type="ECO:0000256" key="1">
    <source>
        <dbReference type="SAM" id="MobiDB-lite"/>
    </source>
</evidence>
<feature type="region of interest" description="Disordered" evidence="1">
    <location>
        <begin position="1"/>
        <end position="47"/>
    </location>
</feature>
<dbReference type="AlphaFoldDB" id="A0A8D8ERN1"/>